<accession>A0ABP0ZY79</accession>
<keyword evidence="2" id="KW-1185">Reference proteome</keyword>
<proteinExistence type="predicted"/>
<gene>
    <name evidence="1" type="ORF">CSSPJE1EN2_LOCUS25544</name>
</gene>
<reference evidence="1" key="1">
    <citation type="submission" date="2024-03" db="EMBL/GenBank/DDBJ databases">
        <authorList>
            <consortium name="ELIXIR-Norway"/>
            <consortium name="Elixir Norway"/>
        </authorList>
    </citation>
    <scope>NUCLEOTIDE SEQUENCE</scope>
</reference>
<comment type="caution">
    <text evidence="1">The sequence shown here is derived from an EMBL/GenBank/DDBJ whole genome shotgun (WGS) entry which is preliminary data.</text>
</comment>
<sequence>MKEEGEGKLVLGFKDHCTWNEPTPTLKTLLVKTLGYAFRDYMFSSKGIRAQVSALDQQGPGMEVGHLESSCCDFGMDSVLGQASGEIALDPLPRRGNLFTFRSKDLASMLFYCGDVC</sequence>
<protein>
    <submittedName>
        <fullName evidence="1">Uncharacterized protein</fullName>
    </submittedName>
</protein>
<organism evidence="1 2">
    <name type="scientific">Sphagnum jensenii</name>
    <dbReference type="NCBI Taxonomy" id="128206"/>
    <lineage>
        <taxon>Eukaryota</taxon>
        <taxon>Viridiplantae</taxon>
        <taxon>Streptophyta</taxon>
        <taxon>Embryophyta</taxon>
        <taxon>Bryophyta</taxon>
        <taxon>Sphagnophytina</taxon>
        <taxon>Sphagnopsida</taxon>
        <taxon>Sphagnales</taxon>
        <taxon>Sphagnaceae</taxon>
        <taxon>Sphagnum</taxon>
    </lineage>
</organism>
<evidence type="ECO:0000313" key="2">
    <source>
        <dbReference type="Proteomes" id="UP001497522"/>
    </source>
</evidence>
<dbReference type="EMBL" id="CAXHBF010000235">
    <property type="protein sequence ID" value="CAK9855612.1"/>
    <property type="molecule type" value="Genomic_DNA"/>
</dbReference>
<dbReference type="Proteomes" id="UP001497522">
    <property type="component" value="Unassembled WGS sequence"/>
</dbReference>
<evidence type="ECO:0000313" key="1">
    <source>
        <dbReference type="EMBL" id="CAK9855612.1"/>
    </source>
</evidence>
<name>A0ABP0ZY79_9BRYO</name>